<dbReference type="CDD" id="cd03784">
    <property type="entry name" value="GT1_Gtf-like"/>
    <property type="match status" value="1"/>
</dbReference>
<proteinExistence type="inferred from homology"/>
<keyword evidence="2" id="KW-0328">Glycosyltransferase</keyword>
<dbReference type="OrthoDB" id="5835829at2759"/>
<dbReference type="EMBL" id="JAJAGQ010000010">
    <property type="protein sequence ID" value="KAJ8551440.1"/>
    <property type="molecule type" value="Genomic_DNA"/>
</dbReference>
<organism evidence="4 5">
    <name type="scientific">Anisodus acutangulus</name>
    <dbReference type="NCBI Taxonomy" id="402998"/>
    <lineage>
        <taxon>Eukaryota</taxon>
        <taxon>Viridiplantae</taxon>
        <taxon>Streptophyta</taxon>
        <taxon>Embryophyta</taxon>
        <taxon>Tracheophyta</taxon>
        <taxon>Spermatophyta</taxon>
        <taxon>Magnoliopsida</taxon>
        <taxon>eudicotyledons</taxon>
        <taxon>Gunneridae</taxon>
        <taxon>Pentapetalae</taxon>
        <taxon>asterids</taxon>
        <taxon>lamiids</taxon>
        <taxon>Solanales</taxon>
        <taxon>Solanaceae</taxon>
        <taxon>Solanoideae</taxon>
        <taxon>Hyoscyameae</taxon>
        <taxon>Anisodus</taxon>
    </lineage>
</organism>
<evidence type="ECO:0000256" key="2">
    <source>
        <dbReference type="ARBA" id="ARBA00022676"/>
    </source>
</evidence>
<evidence type="ECO:0000256" key="3">
    <source>
        <dbReference type="ARBA" id="ARBA00022679"/>
    </source>
</evidence>
<gene>
    <name evidence="4" type="ORF">K7X08_021455</name>
</gene>
<dbReference type="Pfam" id="PF00201">
    <property type="entry name" value="UDPGT"/>
    <property type="match status" value="1"/>
</dbReference>
<dbReference type="FunFam" id="3.40.50.2000:FF:000060">
    <property type="entry name" value="Glycosyltransferase"/>
    <property type="match status" value="1"/>
</dbReference>
<keyword evidence="5" id="KW-1185">Reference proteome</keyword>
<name>A0A9Q1RED9_9SOLA</name>
<dbReference type="Gene3D" id="3.40.50.2000">
    <property type="entry name" value="Glycogen Phosphorylase B"/>
    <property type="match status" value="1"/>
</dbReference>
<dbReference type="PANTHER" id="PTHR48044:SF74">
    <property type="entry name" value="GLYCOSYLTRANSFERASE"/>
    <property type="match status" value="1"/>
</dbReference>
<keyword evidence="3" id="KW-0808">Transferase</keyword>
<comment type="caution">
    <text evidence="4">The sequence shown here is derived from an EMBL/GenBank/DDBJ whole genome shotgun (WGS) entry which is preliminary data.</text>
</comment>
<dbReference type="GO" id="GO:0016138">
    <property type="term" value="P:glycoside biosynthetic process"/>
    <property type="evidence" value="ECO:0007669"/>
    <property type="project" value="UniProtKB-ARBA"/>
</dbReference>
<evidence type="ECO:0000256" key="1">
    <source>
        <dbReference type="ARBA" id="ARBA00009995"/>
    </source>
</evidence>
<dbReference type="InterPro" id="IPR002213">
    <property type="entry name" value="UDP_glucos_trans"/>
</dbReference>
<dbReference type="GO" id="GO:0008194">
    <property type="term" value="F:UDP-glycosyltransferase activity"/>
    <property type="evidence" value="ECO:0007669"/>
    <property type="project" value="InterPro"/>
</dbReference>
<reference evidence="5" key="1">
    <citation type="journal article" date="2023" name="Proc. Natl. Acad. Sci. U.S.A.">
        <title>Genomic and structural basis for evolution of tropane alkaloid biosynthesis.</title>
        <authorList>
            <person name="Wanga Y.-J."/>
            <person name="Taina T."/>
            <person name="Yua J.-Y."/>
            <person name="Lia J."/>
            <person name="Xua B."/>
            <person name="Chenc J."/>
            <person name="D'Auriad J.C."/>
            <person name="Huanga J.-P."/>
            <person name="Huanga S.-X."/>
        </authorList>
    </citation>
    <scope>NUCLEOTIDE SEQUENCE [LARGE SCALE GENOMIC DNA]</scope>
    <source>
        <strain evidence="5">cv. KIB-2019</strain>
    </source>
</reference>
<accession>A0A9Q1RED9</accession>
<sequence>MTMRRSCNGLKREKSSTVFVSFGSEYFLSKKDIHEVAQGLELSKVNFIWVIRFPQGERISIRDALLEGFLERVGERGTILEKWAPQATIPQHTSVGGFVSYCGWGCSTESMMFGVPIISMHVKVDQPMNARLVEYIRMGMEAVRDRNGKLQSEEIAKVIRKVVVEKSGEAVRKKAKELSKKINAKGNEEIDGVVKDLVALCNKK</sequence>
<evidence type="ECO:0000313" key="4">
    <source>
        <dbReference type="EMBL" id="KAJ8551440.1"/>
    </source>
</evidence>
<dbReference type="SUPFAM" id="SSF53756">
    <property type="entry name" value="UDP-Glycosyltransferase/glycogen phosphorylase"/>
    <property type="match status" value="1"/>
</dbReference>
<comment type="similarity">
    <text evidence="1">Belongs to the UDP-glycosyltransferase family.</text>
</comment>
<protein>
    <submittedName>
        <fullName evidence="4">Uncharacterized protein</fullName>
    </submittedName>
</protein>
<dbReference type="PANTHER" id="PTHR48044">
    <property type="entry name" value="GLYCOSYLTRANSFERASE"/>
    <property type="match status" value="1"/>
</dbReference>
<dbReference type="AlphaFoldDB" id="A0A9Q1RED9"/>
<evidence type="ECO:0000313" key="5">
    <source>
        <dbReference type="Proteomes" id="UP001152561"/>
    </source>
</evidence>
<dbReference type="Proteomes" id="UP001152561">
    <property type="component" value="Unassembled WGS sequence"/>
</dbReference>